<dbReference type="InterPro" id="IPR011990">
    <property type="entry name" value="TPR-like_helical_dom_sf"/>
</dbReference>
<sequence length="167" mass="17975">MREGTLMARDAVYICTVALFIFGNAQSVVAGIEEAEKLQAAGDHTAALEEYVSTGGEGDVEASFRAAQMFERGEGTPEPRLEKAAAWYQVAARAGHLTALTALAEMFADGRGVDKDRTQAWALLDIAAQKGHTDAAAKRDKLAEQMSENELAAGQRRAEKIAPKYMN</sequence>
<dbReference type="PANTHER" id="PTHR45011">
    <property type="entry name" value="DAP3-BINDING CELL DEATH ENHANCER 1"/>
    <property type="match status" value="1"/>
</dbReference>
<evidence type="ECO:0000313" key="1">
    <source>
        <dbReference type="EMBL" id="PJK31747.1"/>
    </source>
</evidence>
<comment type="caution">
    <text evidence="1">The sequence shown here is derived from an EMBL/GenBank/DDBJ whole genome shotgun (WGS) entry which is preliminary data.</text>
</comment>
<dbReference type="InterPro" id="IPR052748">
    <property type="entry name" value="ISR_Activator"/>
</dbReference>
<evidence type="ECO:0000313" key="2">
    <source>
        <dbReference type="Proteomes" id="UP000229498"/>
    </source>
</evidence>
<dbReference type="Pfam" id="PF08238">
    <property type="entry name" value="Sel1"/>
    <property type="match status" value="2"/>
</dbReference>
<organism evidence="1 2">
    <name type="scientific">Minwuia thermotolerans</name>
    <dbReference type="NCBI Taxonomy" id="2056226"/>
    <lineage>
        <taxon>Bacteria</taxon>
        <taxon>Pseudomonadati</taxon>
        <taxon>Pseudomonadota</taxon>
        <taxon>Alphaproteobacteria</taxon>
        <taxon>Minwuiales</taxon>
        <taxon>Minwuiaceae</taxon>
        <taxon>Minwuia</taxon>
    </lineage>
</organism>
<dbReference type="SUPFAM" id="SSF81901">
    <property type="entry name" value="HCP-like"/>
    <property type="match status" value="1"/>
</dbReference>
<dbReference type="InterPro" id="IPR006597">
    <property type="entry name" value="Sel1-like"/>
</dbReference>
<dbReference type="Gene3D" id="1.25.40.10">
    <property type="entry name" value="Tetratricopeptide repeat domain"/>
    <property type="match status" value="1"/>
</dbReference>
<dbReference type="AlphaFoldDB" id="A0A2M9G7P5"/>
<proteinExistence type="predicted"/>
<protein>
    <recommendedName>
        <fullName evidence="3">Sel1 repeat family protein</fullName>
    </recommendedName>
</protein>
<evidence type="ECO:0008006" key="3">
    <source>
        <dbReference type="Google" id="ProtNLM"/>
    </source>
</evidence>
<dbReference type="SMART" id="SM00671">
    <property type="entry name" value="SEL1"/>
    <property type="match status" value="2"/>
</dbReference>
<keyword evidence="2" id="KW-1185">Reference proteome</keyword>
<dbReference type="PANTHER" id="PTHR45011:SF1">
    <property type="entry name" value="DAP3-BINDING CELL DEATH ENHANCER 1"/>
    <property type="match status" value="1"/>
</dbReference>
<reference evidence="1 2" key="1">
    <citation type="submission" date="2017-11" db="EMBL/GenBank/DDBJ databases">
        <title>Draft genome sequence of Rhizobiales bacterium SY3-13.</title>
        <authorList>
            <person name="Sun C."/>
        </authorList>
    </citation>
    <scope>NUCLEOTIDE SEQUENCE [LARGE SCALE GENOMIC DNA]</scope>
    <source>
        <strain evidence="1 2">SY3-13</strain>
    </source>
</reference>
<dbReference type="EMBL" id="PHIG01000001">
    <property type="protein sequence ID" value="PJK31747.1"/>
    <property type="molecule type" value="Genomic_DNA"/>
</dbReference>
<accession>A0A2M9G7P5</accession>
<gene>
    <name evidence="1" type="ORF">CVT23_00040</name>
</gene>
<name>A0A2M9G7P5_9PROT</name>
<dbReference type="Proteomes" id="UP000229498">
    <property type="component" value="Unassembled WGS sequence"/>
</dbReference>